<dbReference type="InParanoid" id="A0A1E7FP91"/>
<dbReference type="InterPro" id="IPR024661">
    <property type="entry name" value="RNA_pol_III_Rpc31"/>
</dbReference>
<name>A0A1E7FP91_9STRA</name>
<accession>A0A1E7FP91</accession>
<feature type="compositionally biased region" description="Acidic residues" evidence="4">
    <location>
        <begin position="231"/>
        <end position="241"/>
    </location>
</feature>
<dbReference type="Proteomes" id="UP000095751">
    <property type="component" value="Unassembled WGS sequence"/>
</dbReference>
<protein>
    <recommendedName>
        <fullName evidence="7">DNA-directed RNA polymerase III subunit</fullName>
    </recommendedName>
</protein>
<evidence type="ECO:0000256" key="4">
    <source>
        <dbReference type="SAM" id="MobiDB-lite"/>
    </source>
</evidence>
<feature type="compositionally biased region" description="Gly residues" evidence="4">
    <location>
        <begin position="258"/>
        <end position="269"/>
    </location>
</feature>
<gene>
    <name evidence="5" type="ORF">FRACYDRAFT_235978</name>
</gene>
<feature type="region of interest" description="Disordered" evidence="4">
    <location>
        <begin position="196"/>
        <end position="269"/>
    </location>
</feature>
<evidence type="ECO:0000313" key="5">
    <source>
        <dbReference type="EMBL" id="OEU19915.1"/>
    </source>
</evidence>
<dbReference type="GO" id="GO:0005666">
    <property type="term" value="C:RNA polymerase III complex"/>
    <property type="evidence" value="ECO:0007669"/>
    <property type="project" value="TreeGrafter"/>
</dbReference>
<dbReference type="EMBL" id="KV784355">
    <property type="protein sequence ID" value="OEU19915.1"/>
    <property type="molecule type" value="Genomic_DNA"/>
</dbReference>
<evidence type="ECO:0000256" key="2">
    <source>
        <dbReference type="ARBA" id="ARBA00008352"/>
    </source>
</evidence>
<organism evidence="5 6">
    <name type="scientific">Fragilariopsis cylindrus CCMP1102</name>
    <dbReference type="NCBI Taxonomy" id="635003"/>
    <lineage>
        <taxon>Eukaryota</taxon>
        <taxon>Sar</taxon>
        <taxon>Stramenopiles</taxon>
        <taxon>Ochrophyta</taxon>
        <taxon>Bacillariophyta</taxon>
        <taxon>Bacillariophyceae</taxon>
        <taxon>Bacillariophycidae</taxon>
        <taxon>Bacillariales</taxon>
        <taxon>Bacillariaceae</taxon>
        <taxon>Fragilariopsis</taxon>
    </lineage>
</organism>
<feature type="compositionally biased region" description="Basic and acidic residues" evidence="4">
    <location>
        <begin position="196"/>
        <end position="207"/>
    </location>
</feature>
<evidence type="ECO:0000256" key="3">
    <source>
        <dbReference type="ARBA" id="ARBA00023242"/>
    </source>
</evidence>
<evidence type="ECO:0000313" key="6">
    <source>
        <dbReference type="Proteomes" id="UP000095751"/>
    </source>
</evidence>
<comment type="similarity">
    <text evidence="2">Belongs to the eukaryotic RPC7 RNA polymerase subunit family.</text>
</comment>
<evidence type="ECO:0000256" key="1">
    <source>
        <dbReference type="ARBA" id="ARBA00004123"/>
    </source>
</evidence>
<dbReference type="AlphaFoldDB" id="A0A1E7FP91"/>
<dbReference type="KEGG" id="fcy:FRACYDRAFT_235978"/>
<dbReference type="OrthoDB" id="47967at2759"/>
<reference evidence="5 6" key="1">
    <citation type="submission" date="2016-09" db="EMBL/GenBank/DDBJ databases">
        <title>Extensive genetic diversity and differential bi-allelic expression allows diatom success in the polar Southern Ocean.</title>
        <authorList>
            <consortium name="DOE Joint Genome Institute"/>
            <person name="Mock T."/>
            <person name="Otillar R.P."/>
            <person name="Strauss J."/>
            <person name="Dupont C."/>
            <person name="Frickenhaus S."/>
            <person name="Maumus F."/>
            <person name="Mcmullan M."/>
            <person name="Sanges R."/>
            <person name="Schmutz J."/>
            <person name="Toseland A."/>
            <person name="Valas R."/>
            <person name="Veluchamy A."/>
            <person name="Ward B.J."/>
            <person name="Allen A."/>
            <person name="Barry K."/>
            <person name="Falciatore A."/>
            <person name="Ferrante M."/>
            <person name="Fortunato A.E."/>
            <person name="Gloeckner G."/>
            <person name="Gruber A."/>
            <person name="Hipkin R."/>
            <person name="Janech M."/>
            <person name="Kroth P."/>
            <person name="Leese F."/>
            <person name="Lindquist E."/>
            <person name="Lyon B.R."/>
            <person name="Martin J."/>
            <person name="Mayer C."/>
            <person name="Parker M."/>
            <person name="Quesneville H."/>
            <person name="Raymond J."/>
            <person name="Uhlig C."/>
            <person name="Valentin K.U."/>
            <person name="Worden A.Z."/>
            <person name="Armbrust E.V."/>
            <person name="Bowler C."/>
            <person name="Green B."/>
            <person name="Moulton V."/>
            <person name="Van Oosterhout C."/>
            <person name="Grigoriev I."/>
        </authorList>
    </citation>
    <scope>NUCLEOTIDE SEQUENCE [LARGE SCALE GENOMIC DNA]</scope>
    <source>
        <strain evidence="5 6">CCMP1102</strain>
    </source>
</reference>
<keyword evidence="6" id="KW-1185">Reference proteome</keyword>
<sequence>MSGRGRGRGRAPPSGARLLLQRSAKEAGLDEGNLRGLQDITKPFLFPDYLWHSNGTIGHNLPGEFMPLNSVLSSSAVVGGEAAAANFANAEEEKIPQPLLPVAKPKRSASAIYLINKSREIQSRFQNSAFFVHPTQEADVIRYGKERQRQQQRSDLLVLKQMGKTADSRYIPFELLRDDDLVNLYGQDDSNLKKRSLDDLAAEERADRRKRTGENGGGEEDGNLSDATQDVIEEEEEEDADYGTNHYDSDGEEEEDAAGGGGAGDEAVF</sequence>
<comment type="subcellular location">
    <subcellularLocation>
        <location evidence="1">Nucleus</location>
    </subcellularLocation>
</comment>
<proteinExistence type="inferred from homology"/>
<dbReference type="PANTHER" id="PTHR15367:SF2">
    <property type="entry name" value="DNA-DIRECTED RNA POLYMERASE III SUBUNIT"/>
    <property type="match status" value="1"/>
</dbReference>
<evidence type="ECO:0008006" key="7">
    <source>
        <dbReference type="Google" id="ProtNLM"/>
    </source>
</evidence>
<dbReference type="GO" id="GO:0006383">
    <property type="term" value="P:transcription by RNA polymerase III"/>
    <property type="evidence" value="ECO:0007669"/>
    <property type="project" value="InterPro"/>
</dbReference>
<dbReference type="PANTHER" id="PTHR15367">
    <property type="entry name" value="DNA-DIRECTED RNA POLYMERASE III"/>
    <property type="match status" value="1"/>
</dbReference>
<keyword evidence="3" id="KW-0539">Nucleus</keyword>